<gene>
    <name evidence="1" type="ORF">BV494_19775</name>
</gene>
<dbReference type="KEGG" id="rox:BV494_19775"/>
<keyword evidence="2" id="KW-1185">Reference proteome</keyword>
<name>A0A2L1UVN9_9GAMM</name>
<evidence type="ECO:0000313" key="1">
    <source>
        <dbReference type="EMBL" id="AVF37013.1"/>
    </source>
</evidence>
<organism evidence="1 2">
    <name type="scientific">Rahnella sikkimica</name>
    <dbReference type="NCBI Taxonomy" id="1805933"/>
    <lineage>
        <taxon>Bacteria</taxon>
        <taxon>Pseudomonadati</taxon>
        <taxon>Pseudomonadota</taxon>
        <taxon>Gammaproteobacteria</taxon>
        <taxon>Enterobacterales</taxon>
        <taxon>Yersiniaceae</taxon>
        <taxon>Rahnella</taxon>
    </lineage>
</organism>
<protein>
    <recommendedName>
        <fullName evidence="3">Lipoprotein</fullName>
    </recommendedName>
</protein>
<evidence type="ECO:0008006" key="3">
    <source>
        <dbReference type="Google" id="ProtNLM"/>
    </source>
</evidence>
<dbReference type="EMBL" id="CP019062">
    <property type="protein sequence ID" value="AVF37013.1"/>
    <property type="molecule type" value="Genomic_DNA"/>
</dbReference>
<accession>A0A2L1UVN9</accession>
<dbReference type="Proteomes" id="UP000239197">
    <property type="component" value="Chromosome"/>
</dbReference>
<sequence>MKIVRCTVVTAIFSVLLSGCVSSMKSADLNKYKGATPDKLLSEQWYVTSLNPRLFVFETALFEEDQVRKMADDLSGLCKASGGMTTYSSLSQNAIHETREAILESHSRDKVRPTDHGHTIYDAAAAEQYFGHNMSDFNSNRFVDVSMKNYIQKSYFGRLDCSVKQGPSWRVDIVPGDVFTDSSEVVSLPIFVLTRNQ</sequence>
<reference evidence="2" key="1">
    <citation type="submission" date="2017-01" db="EMBL/GenBank/DDBJ databases">
        <title>Genome sequence of Rouxiella sp. ERMR1:05.</title>
        <authorList>
            <person name="Kumar R."/>
            <person name="Singh D."/>
            <person name="Kumar S."/>
        </authorList>
    </citation>
    <scope>NUCLEOTIDE SEQUENCE [LARGE SCALE GENOMIC DNA]</scope>
    <source>
        <strain evidence="2">ERMR1:05</strain>
    </source>
</reference>
<dbReference type="AlphaFoldDB" id="A0A2L1UVN9"/>
<evidence type="ECO:0000313" key="2">
    <source>
        <dbReference type="Proteomes" id="UP000239197"/>
    </source>
</evidence>
<proteinExistence type="predicted"/>
<dbReference type="PROSITE" id="PS51257">
    <property type="entry name" value="PROKAR_LIPOPROTEIN"/>
    <property type="match status" value="1"/>
</dbReference>